<dbReference type="GO" id="GO:0003700">
    <property type="term" value="F:DNA-binding transcription factor activity"/>
    <property type="evidence" value="ECO:0007669"/>
    <property type="project" value="TreeGrafter"/>
</dbReference>
<evidence type="ECO:0000256" key="2">
    <source>
        <dbReference type="ARBA" id="ARBA00023125"/>
    </source>
</evidence>
<dbReference type="GO" id="GO:0003677">
    <property type="term" value="F:DNA binding"/>
    <property type="evidence" value="ECO:0007669"/>
    <property type="project" value="UniProtKB-KW"/>
</dbReference>
<dbReference type="Pfam" id="PF00027">
    <property type="entry name" value="cNMP_binding"/>
    <property type="match status" value="1"/>
</dbReference>
<name>A0A0A7PMY1_9SPHN</name>
<dbReference type="InterPro" id="IPR014710">
    <property type="entry name" value="RmlC-like_jellyroll"/>
</dbReference>
<keyword evidence="7" id="KW-1185">Reference proteome</keyword>
<dbReference type="Gene3D" id="2.60.120.10">
    <property type="entry name" value="Jelly Rolls"/>
    <property type="match status" value="1"/>
</dbReference>
<organism evidence="6 7">
    <name type="scientific">Sphingopyxis fribergensis</name>
    <dbReference type="NCBI Taxonomy" id="1515612"/>
    <lineage>
        <taxon>Bacteria</taxon>
        <taxon>Pseudomonadati</taxon>
        <taxon>Pseudomonadota</taxon>
        <taxon>Alphaproteobacteria</taxon>
        <taxon>Sphingomonadales</taxon>
        <taxon>Sphingomonadaceae</taxon>
        <taxon>Sphingopyxis</taxon>
    </lineage>
</organism>
<dbReference type="Proteomes" id="UP000030907">
    <property type="component" value="Chromosome"/>
</dbReference>
<evidence type="ECO:0000259" key="4">
    <source>
        <dbReference type="PROSITE" id="PS50042"/>
    </source>
</evidence>
<proteinExistence type="predicted"/>
<dbReference type="HOGENOM" id="CLU_075053_0_1_5"/>
<dbReference type="SMART" id="SM00100">
    <property type="entry name" value="cNMP"/>
    <property type="match status" value="1"/>
</dbReference>
<dbReference type="Pfam" id="PF13545">
    <property type="entry name" value="HTH_Crp_2"/>
    <property type="match status" value="1"/>
</dbReference>
<evidence type="ECO:0000313" key="6">
    <source>
        <dbReference type="EMBL" id="AJA11359.1"/>
    </source>
</evidence>
<dbReference type="PROSITE" id="PS51063">
    <property type="entry name" value="HTH_CRP_2"/>
    <property type="match status" value="1"/>
</dbReference>
<dbReference type="InterPro" id="IPR050397">
    <property type="entry name" value="Env_Response_Regulators"/>
</dbReference>
<dbReference type="PANTHER" id="PTHR24567:SF75">
    <property type="entry name" value="FUMARATE AND NITRATE REDUCTION REGULATORY PROTEIN"/>
    <property type="match status" value="1"/>
</dbReference>
<dbReference type="CDD" id="cd00038">
    <property type="entry name" value="CAP_ED"/>
    <property type="match status" value="1"/>
</dbReference>
<dbReference type="AlphaFoldDB" id="A0A0A7PMY1"/>
<dbReference type="InterPro" id="IPR018490">
    <property type="entry name" value="cNMP-bd_dom_sf"/>
</dbReference>
<dbReference type="KEGG" id="sphk:SKP52_22555"/>
<keyword evidence="3" id="KW-0804">Transcription</keyword>
<dbReference type="STRING" id="1515612.SKP52_22555"/>
<dbReference type="CDD" id="cd00092">
    <property type="entry name" value="HTH_CRP"/>
    <property type="match status" value="1"/>
</dbReference>
<dbReference type="SUPFAM" id="SSF51206">
    <property type="entry name" value="cAMP-binding domain-like"/>
    <property type="match status" value="1"/>
</dbReference>
<keyword evidence="1" id="KW-0805">Transcription regulation</keyword>
<evidence type="ECO:0000256" key="3">
    <source>
        <dbReference type="ARBA" id="ARBA00023163"/>
    </source>
</evidence>
<dbReference type="InterPro" id="IPR000595">
    <property type="entry name" value="cNMP-bd_dom"/>
</dbReference>
<dbReference type="EMBL" id="CP009122">
    <property type="protein sequence ID" value="AJA11359.1"/>
    <property type="molecule type" value="Genomic_DNA"/>
</dbReference>
<sequence>MSDCASCAVRGRAICASLAVDEAAELGRMGRRQRVKAGHTLLWEGDEAPTVANVLSGVLKLVVATADGREQIVGLVFPSDFIGRPFGKQSPYRVTAMTDAEVCIFNRQQFDDFAGRHPHLQQKLLHRTLDELDRARHWMMLLGRKSAPEKVASFLLDMEERLPGDAGGGSGGFELPFGRQQIADILGLTIETTCRQLTRMRSDGLVDLPSRRAVRINDRARVAAMAG</sequence>
<dbReference type="GO" id="GO:0005829">
    <property type="term" value="C:cytosol"/>
    <property type="evidence" value="ECO:0007669"/>
    <property type="project" value="TreeGrafter"/>
</dbReference>
<dbReference type="RefSeq" id="WP_039578896.1">
    <property type="nucleotide sequence ID" value="NZ_CP009122.1"/>
</dbReference>
<dbReference type="OrthoDB" id="667966at2"/>
<dbReference type="PRINTS" id="PR00034">
    <property type="entry name" value="HTHCRP"/>
</dbReference>
<reference evidence="6 7" key="1">
    <citation type="journal article" date="2015" name="Int. J. Syst. Evol. Microbiol.">
        <title>Description of Sphingopyxis fribergensis sp. nov. - a soil bacterium with the ability to degrade styrene and phenylacetic acid.</title>
        <authorList>
            <person name="Oelschlagel M."/>
            <person name="Ruckert C."/>
            <person name="Kalinowski J."/>
            <person name="Schmidt G."/>
            <person name="Schlomann M."/>
            <person name="Tischler D."/>
        </authorList>
    </citation>
    <scope>NUCLEOTIDE SEQUENCE [LARGE SCALE GENOMIC DNA]</scope>
    <source>
        <strain evidence="6 7">Kp5.2</strain>
    </source>
</reference>
<evidence type="ECO:0000313" key="7">
    <source>
        <dbReference type="Proteomes" id="UP000030907"/>
    </source>
</evidence>
<protein>
    <submittedName>
        <fullName evidence="6">Crp/FNR family transcriptional regulator</fullName>
    </submittedName>
</protein>
<dbReference type="PROSITE" id="PS50042">
    <property type="entry name" value="CNMP_BINDING_3"/>
    <property type="match status" value="1"/>
</dbReference>
<dbReference type="InterPro" id="IPR012318">
    <property type="entry name" value="HTH_CRP"/>
</dbReference>
<feature type="domain" description="Cyclic nucleotide-binding" evidence="4">
    <location>
        <begin position="14"/>
        <end position="131"/>
    </location>
</feature>
<dbReference type="PANTHER" id="PTHR24567">
    <property type="entry name" value="CRP FAMILY TRANSCRIPTIONAL REGULATORY PROTEIN"/>
    <property type="match status" value="1"/>
</dbReference>
<dbReference type="InterPro" id="IPR036388">
    <property type="entry name" value="WH-like_DNA-bd_sf"/>
</dbReference>
<accession>A0A0A7PMY1</accession>
<dbReference type="Gene3D" id="1.10.10.10">
    <property type="entry name" value="Winged helix-like DNA-binding domain superfamily/Winged helix DNA-binding domain"/>
    <property type="match status" value="1"/>
</dbReference>
<gene>
    <name evidence="6" type="ORF">SKP52_22555</name>
</gene>
<evidence type="ECO:0000256" key="1">
    <source>
        <dbReference type="ARBA" id="ARBA00023015"/>
    </source>
</evidence>
<dbReference type="SMART" id="SM00419">
    <property type="entry name" value="HTH_CRP"/>
    <property type="match status" value="1"/>
</dbReference>
<evidence type="ECO:0000259" key="5">
    <source>
        <dbReference type="PROSITE" id="PS51063"/>
    </source>
</evidence>
<dbReference type="InterPro" id="IPR036390">
    <property type="entry name" value="WH_DNA-bd_sf"/>
</dbReference>
<keyword evidence="2" id="KW-0238">DNA-binding</keyword>
<dbReference type="SUPFAM" id="SSF46785">
    <property type="entry name" value="Winged helix' DNA-binding domain"/>
    <property type="match status" value="1"/>
</dbReference>
<feature type="domain" description="HTH crp-type" evidence="5">
    <location>
        <begin position="145"/>
        <end position="220"/>
    </location>
</feature>